<feature type="transmembrane region" description="Helical" evidence="1">
    <location>
        <begin position="158"/>
        <end position="180"/>
    </location>
</feature>
<feature type="transmembrane region" description="Helical" evidence="1">
    <location>
        <begin position="119"/>
        <end position="138"/>
    </location>
</feature>
<keyword evidence="3" id="KW-1185">Reference proteome</keyword>
<proteinExistence type="predicted"/>
<feature type="transmembrane region" description="Helical" evidence="1">
    <location>
        <begin position="65"/>
        <end position="85"/>
    </location>
</feature>
<keyword evidence="1" id="KW-1133">Transmembrane helix</keyword>
<keyword evidence="1" id="KW-0472">Membrane</keyword>
<protein>
    <submittedName>
        <fullName evidence="2">Uncharacterized protein</fullName>
    </submittedName>
</protein>
<name>A0A1N6ZI55_9EURY</name>
<evidence type="ECO:0000313" key="2">
    <source>
        <dbReference type="EMBL" id="SIR26498.1"/>
    </source>
</evidence>
<evidence type="ECO:0000256" key="1">
    <source>
        <dbReference type="SAM" id="Phobius"/>
    </source>
</evidence>
<feature type="transmembrane region" description="Helical" evidence="1">
    <location>
        <begin position="20"/>
        <end position="53"/>
    </location>
</feature>
<keyword evidence="1" id="KW-0812">Transmembrane</keyword>
<gene>
    <name evidence="2" type="ORF">SAMN05421858_2041</name>
</gene>
<dbReference type="EMBL" id="FTNO01000001">
    <property type="protein sequence ID" value="SIR26498.1"/>
    <property type="molecule type" value="Genomic_DNA"/>
</dbReference>
<dbReference type="RefSeq" id="WP_076429952.1">
    <property type="nucleotide sequence ID" value="NZ_FTNO01000001.1"/>
</dbReference>
<organism evidence="2 3">
    <name type="scientific">Haladaptatus litoreus</name>
    <dbReference type="NCBI Taxonomy" id="553468"/>
    <lineage>
        <taxon>Archaea</taxon>
        <taxon>Methanobacteriati</taxon>
        <taxon>Methanobacteriota</taxon>
        <taxon>Stenosarchaea group</taxon>
        <taxon>Halobacteria</taxon>
        <taxon>Halobacteriales</taxon>
        <taxon>Haladaptataceae</taxon>
        <taxon>Haladaptatus</taxon>
    </lineage>
</organism>
<sequence>MTQLENWFVRDTATNAALAWLLLGIVVSFAITSIVFSQLVAAGVAIAVVGVGIAPILSGGSWREMLPFPFLLVAALPLAVSVFQPDFATEFVSALSIATLALLVVVDLHLLTAVRMTPWFAVFFVVITTMAVAGFWAVGAGFAHDMWGTPFVRTNTQLMYVFIAATAGGLVAGGVFRWYFRRRERADAQFLEEVKYA</sequence>
<feature type="transmembrane region" description="Helical" evidence="1">
    <location>
        <begin position="91"/>
        <end position="112"/>
    </location>
</feature>
<dbReference type="Proteomes" id="UP000186914">
    <property type="component" value="Unassembled WGS sequence"/>
</dbReference>
<accession>A0A1N6ZI55</accession>
<evidence type="ECO:0000313" key="3">
    <source>
        <dbReference type="Proteomes" id="UP000186914"/>
    </source>
</evidence>
<reference evidence="3" key="1">
    <citation type="submission" date="2017-01" db="EMBL/GenBank/DDBJ databases">
        <authorList>
            <person name="Varghese N."/>
            <person name="Submissions S."/>
        </authorList>
    </citation>
    <scope>NUCLEOTIDE SEQUENCE [LARGE SCALE GENOMIC DNA]</scope>
    <source>
        <strain evidence="3">CGMCC 1.7737</strain>
    </source>
</reference>
<dbReference type="AlphaFoldDB" id="A0A1N6ZI55"/>